<dbReference type="RefSeq" id="WP_304103046.1">
    <property type="nucleotide sequence ID" value="NZ_DRGY01000102.1"/>
</dbReference>
<evidence type="ECO:0000313" key="1">
    <source>
        <dbReference type="EMBL" id="HEA53210.1"/>
    </source>
</evidence>
<accession>A0A831R4Z8</accession>
<dbReference type="Proteomes" id="UP000885748">
    <property type="component" value="Unassembled WGS sequence"/>
</dbReference>
<sequence>MADPRLFLQAAAHPERFILEPTFRAGLSSLTLLILARVNSERIGHRLAGACDISYSERE</sequence>
<dbReference type="AlphaFoldDB" id="A0A831R4Z8"/>
<protein>
    <submittedName>
        <fullName evidence="1">Uncharacterized protein</fullName>
    </submittedName>
</protein>
<name>A0A831R4Z8_9GAMM</name>
<dbReference type="EMBL" id="DRGY01000102">
    <property type="protein sequence ID" value="HEA53210.1"/>
    <property type="molecule type" value="Genomic_DNA"/>
</dbReference>
<organism evidence="1">
    <name type="scientific">Marinobacter antarcticus</name>
    <dbReference type="NCBI Taxonomy" id="564117"/>
    <lineage>
        <taxon>Bacteria</taxon>
        <taxon>Pseudomonadati</taxon>
        <taxon>Pseudomonadota</taxon>
        <taxon>Gammaproteobacteria</taxon>
        <taxon>Pseudomonadales</taxon>
        <taxon>Marinobacteraceae</taxon>
        <taxon>Marinobacter</taxon>
    </lineage>
</organism>
<gene>
    <name evidence="1" type="ORF">ENI00_13015</name>
</gene>
<reference evidence="1" key="1">
    <citation type="journal article" date="2020" name="mSystems">
        <title>Genome- and Community-Level Interaction Insights into Carbon Utilization and Element Cycling Functions of Hydrothermarchaeota in Hydrothermal Sediment.</title>
        <authorList>
            <person name="Zhou Z."/>
            <person name="Liu Y."/>
            <person name="Xu W."/>
            <person name="Pan J."/>
            <person name="Luo Z.H."/>
            <person name="Li M."/>
        </authorList>
    </citation>
    <scope>NUCLEOTIDE SEQUENCE [LARGE SCALE GENOMIC DNA]</scope>
    <source>
        <strain evidence="1">HyVt-357</strain>
    </source>
</reference>
<proteinExistence type="predicted"/>
<comment type="caution">
    <text evidence="1">The sequence shown here is derived from an EMBL/GenBank/DDBJ whole genome shotgun (WGS) entry which is preliminary data.</text>
</comment>